<protein>
    <recommendedName>
        <fullName evidence="1">DUF6671 domain-containing protein</fullName>
    </recommendedName>
</protein>
<dbReference type="HOGENOM" id="CLU_066202_0_0_3"/>
<dbReference type="InterPro" id="IPR046612">
    <property type="entry name" value="DUF6671"/>
</dbReference>
<dbReference type="KEGG" id="cgc:Cyagr_0950"/>
<dbReference type="eggNOG" id="ENOG502Z86U">
    <property type="taxonomic scope" value="Bacteria"/>
</dbReference>
<feature type="domain" description="DUF6671" evidence="1">
    <location>
        <begin position="72"/>
        <end position="292"/>
    </location>
</feature>
<dbReference type="PATRIC" id="fig|292564.3.peg.904"/>
<dbReference type="EMBL" id="CP003495">
    <property type="protein sequence ID" value="AFY28132.1"/>
    <property type="molecule type" value="Genomic_DNA"/>
</dbReference>
<evidence type="ECO:0000313" key="2">
    <source>
        <dbReference type="EMBL" id="AFY28132.1"/>
    </source>
</evidence>
<dbReference type="Proteomes" id="UP000010388">
    <property type="component" value="Chromosome"/>
</dbReference>
<accession>K9P3Y7</accession>
<dbReference type="STRING" id="292564.Cyagr_0950"/>
<dbReference type="AlphaFoldDB" id="K9P3Y7"/>
<dbReference type="Pfam" id="PF20376">
    <property type="entry name" value="DUF6671"/>
    <property type="match status" value="1"/>
</dbReference>
<proteinExistence type="predicted"/>
<reference evidence="3" key="1">
    <citation type="journal article" date="2013" name="Proc. Natl. Acad. Sci. U.S.A.">
        <title>Improving the coverage of the cyanobacterial phylum using diversity-driven genome sequencing.</title>
        <authorList>
            <person name="Shih P.M."/>
            <person name="Wu D."/>
            <person name="Latifi A."/>
            <person name="Axen S.D."/>
            <person name="Fewer D.P."/>
            <person name="Talla E."/>
            <person name="Calteau A."/>
            <person name="Cai F."/>
            <person name="Tandeau de Marsac N."/>
            <person name="Rippka R."/>
            <person name="Herdman M."/>
            <person name="Sivonen K."/>
            <person name="Coursin T."/>
            <person name="Laurent T."/>
            <person name="Goodwin L."/>
            <person name="Nolan M."/>
            <person name="Davenport K.W."/>
            <person name="Han C.S."/>
            <person name="Rubin E.M."/>
            <person name="Eisen J.A."/>
            <person name="Woyke T."/>
            <person name="Gugger M."/>
            <person name="Kerfeld C.A."/>
        </authorList>
    </citation>
    <scope>NUCLEOTIDE SEQUENCE [LARGE SCALE GENOMIC DNA]</scope>
    <source>
        <strain evidence="3">ATCC 27147 / PCC 6307</strain>
    </source>
</reference>
<gene>
    <name evidence="2" type="ordered locus">Cyagr_0950</name>
</gene>
<name>K9P3Y7_CYAGP</name>
<dbReference type="RefSeq" id="WP_015108586.1">
    <property type="nucleotide sequence ID" value="NC_019675.1"/>
</dbReference>
<dbReference type="OrthoDB" id="9793837at2"/>
<sequence>MPPFACRLPAAFAGRPVSLATRHGKERLLARPFRQGLDLRLVLAAGFDTDLLGTFSGERPRPADALETCRLKAEAGMDATGLDLGLASEGSFGSHPSLPWLTVGTEWLTFVDRREGLVIAESLVAPRTNFDGRRVSPQDDIQDWLDRVGFPSHALIARPHGRDGAGQPLIKGLRTPAALAEALDRCGRASADGSVWLETDMRAHCNPTRRGAIRSLAFRLVRRIARPCPACGAPGWGRCDVRVGLPCRWCGHPTERLLAEVWGCVACAHQEERPRQDGQLTADPGDCPRCNP</sequence>
<evidence type="ECO:0000259" key="1">
    <source>
        <dbReference type="Pfam" id="PF20376"/>
    </source>
</evidence>
<organism evidence="2 3">
    <name type="scientific">Cyanobium gracile (strain ATCC 27147 / PCC 6307)</name>
    <dbReference type="NCBI Taxonomy" id="292564"/>
    <lineage>
        <taxon>Bacteria</taxon>
        <taxon>Bacillati</taxon>
        <taxon>Cyanobacteriota</taxon>
        <taxon>Cyanophyceae</taxon>
        <taxon>Synechococcales</taxon>
        <taxon>Prochlorococcaceae</taxon>
        <taxon>Cyanobium</taxon>
    </lineage>
</organism>
<evidence type="ECO:0000313" key="3">
    <source>
        <dbReference type="Proteomes" id="UP000010388"/>
    </source>
</evidence>